<accession>A0ABS1S824</accession>
<evidence type="ECO:0000313" key="1">
    <source>
        <dbReference type="EMBL" id="MBL3674882.1"/>
    </source>
</evidence>
<dbReference type="RefSeq" id="WP_191311489.1">
    <property type="nucleotide sequence ID" value="NZ_BNCL01000014.1"/>
</dbReference>
<reference evidence="1 2" key="1">
    <citation type="submission" date="2021-01" db="EMBL/GenBank/DDBJ databases">
        <title>011410 draft genome.</title>
        <authorList>
            <person name="Lang L."/>
        </authorList>
    </citation>
    <scope>NUCLEOTIDE SEQUENCE [LARGE SCALE GENOMIC DNA]</scope>
    <source>
        <strain evidence="1 2">KCTC 42845</strain>
    </source>
</reference>
<gene>
    <name evidence="1" type="ORF">JL111_15480</name>
</gene>
<evidence type="ECO:0000313" key="2">
    <source>
        <dbReference type="Proteomes" id="UP000644749"/>
    </source>
</evidence>
<evidence type="ECO:0008006" key="3">
    <source>
        <dbReference type="Google" id="ProtNLM"/>
    </source>
</evidence>
<dbReference type="Proteomes" id="UP000644749">
    <property type="component" value="Unassembled WGS sequence"/>
</dbReference>
<proteinExistence type="predicted"/>
<comment type="caution">
    <text evidence="1">The sequence shown here is derived from an EMBL/GenBank/DDBJ whole genome shotgun (WGS) entry which is preliminary data.</text>
</comment>
<name>A0ABS1S824_9RHOB</name>
<protein>
    <recommendedName>
        <fullName evidence="3">HTH DNA binding domain-containing protein</fullName>
    </recommendedName>
</protein>
<sequence>MDAGALLLRCEVAAGRIDGILLADPDLARLWRTETALQEASASVGLEGERISTTGMVMRLTSNLAIEEESRTTEMALKLLSVIKRPGNIFNAPVEAMRRIEAAAMPVGRAKDETDRLDDKELSLIVEEGRRWAHVPILAGWRAAAVYAFRSRRESPVAERVVFMAVEGAARHLIGFSPVPSAPPKEDGDAQASLLMPASASWVLAPSMALGRNGLRIWSPLSNVEGFLDASCRALSQDLGHLGTLRHELARLDKVAANVSGRSRMGDLVALLKKQPVVNSAMVCEQIGVSRRTSLVLIEELVEASCLMNITVRRSARFWALPSLASQMRPSAPSRREMPRAAPQEKAAVSLEAVRRSGSLQEQFDEDRLNRIMENLDAALAGLDAVVRRRPGEGES</sequence>
<dbReference type="EMBL" id="JAESHT010000014">
    <property type="protein sequence ID" value="MBL3674882.1"/>
    <property type="molecule type" value="Genomic_DNA"/>
</dbReference>
<organism evidence="1 2">
    <name type="scientific">Paracoccus aerius</name>
    <dbReference type="NCBI Taxonomy" id="1915382"/>
    <lineage>
        <taxon>Bacteria</taxon>
        <taxon>Pseudomonadati</taxon>
        <taxon>Pseudomonadota</taxon>
        <taxon>Alphaproteobacteria</taxon>
        <taxon>Rhodobacterales</taxon>
        <taxon>Paracoccaceae</taxon>
        <taxon>Paracoccus</taxon>
    </lineage>
</organism>
<keyword evidence="2" id="KW-1185">Reference proteome</keyword>